<sequence>MDDSPLSRLSGELRNKIYEYALYEPAGIPVHVSPPASKERRTSYEVLLNRINKPAQPHKSPLCGLPQTCRALRQETLKLCFSLNKVVVYTKLLDKQTYYVNYTNYCMHQLSKWAALVGGEQRDEVKEIVIHCGTATESVAEVEEIPCEPISISTFERMLVFDRRWDACYQFLEIKKKMAAFWDWRSLLAMLRSLFHNYDNIKVQVRLSVLLWNSWMHVGIKRGEIELPAEQSLGRMKFVEAGLVKLAPQHSRIYDLMHRPILTLLAGLPSEVEIRD</sequence>
<gene>
    <name evidence="1" type="ORF">LECACI_7A008232</name>
</gene>
<proteinExistence type="predicted"/>
<reference evidence="1" key="1">
    <citation type="submission" date="2023-11" db="EMBL/GenBank/DDBJ databases">
        <authorList>
            <person name="Alioto T."/>
            <person name="Alioto T."/>
            <person name="Gomez Garrido J."/>
        </authorList>
    </citation>
    <scope>NUCLEOTIDE SEQUENCE</scope>
</reference>
<organism evidence="1 2">
    <name type="scientific">Lecanosticta acicola</name>
    <dbReference type="NCBI Taxonomy" id="111012"/>
    <lineage>
        <taxon>Eukaryota</taxon>
        <taxon>Fungi</taxon>
        <taxon>Dikarya</taxon>
        <taxon>Ascomycota</taxon>
        <taxon>Pezizomycotina</taxon>
        <taxon>Dothideomycetes</taxon>
        <taxon>Dothideomycetidae</taxon>
        <taxon>Mycosphaerellales</taxon>
        <taxon>Mycosphaerellaceae</taxon>
        <taxon>Lecanosticta</taxon>
    </lineage>
</organism>
<dbReference type="Proteomes" id="UP001296104">
    <property type="component" value="Unassembled WGS sequence"/>
</dbReference>
<dbReference type="InterPro" id="IPR038883">
    <property type="entry name" value="AN11006-like"/>
</dbReference>
<evidence type="ECO:0000313" key="1">
    <source>
        <dbReference type="EMBL" id="CAK4033074.1"/>
    </source>
</evidence>
<evidence type="ECO:0000313" key="2">
    <source>
        <dbReference type="Proteomes" id="UP001296104"/>
    </source>
</evidence>
<dbReference type="PANTHER" id="PTHR42085:SF1">
    <property type="entry name" value="F-BOX DOMAIN-CONTAINING PROTEIN"/>
    <property type="match status" value="1"/>
</dbReference>
<protein>
    <submittedName>
        <fullName evidence="1">Uncharacterized protein</fullName>
    </submittedName>
</protein>
<dbReference type="AlphaFoldDB" id="A0AAI8Z5V5"/>
<accession>A0AAI8Z5V5</accession>
<comment type="caution">
    <text evidence="1">The sequence shown here is derived from an EMBL/GenBank/DDBJ whole genome shotgun (WGS) entry which is preliminary data.</text>
</comment>
<keyword evidence="2" id="KW-1185">Reference proteome</keyword>
<name>A0AAI8Z5V5_9PEZI</name>
<dbReference type="PANTHER" id="PTHR42085">
    <property type="entry name" value="F-BOX DOMAIN-CONTAINING PROTEIN"/>
    <property type="match status" value="1"/>
</dbReference>
<dbReference type="EMBL" id="CAVMBE010000077">
    <property type="protein sequence ID" value="CAK4033074.1"/>
    <property type="molecule type" value="Genomic_DNA"/>
</dbReference>